<dbReference type="Proteomes" id="UP000198744">
    <property type="component" value="Unassembled WGS sequence"/>
</dbReference>
<dbReference type="EMBL" id="FOBS01000028">
    <property type="protein sequence ID" value="SEM62861.1"/>
    <property type="molecule type" value="Genomic_DNA"/>
</dbReference>
<organism evidence="1 2">
    <name type="scientific">Syntrophus gentianae</name>
    <dbReference type="NCBI Taxonomy" id="43775"/>
    <lineage>
        <taxon>Bacteria</taxon>
        <taxon>Pseudomonadati</taxon>
        <taxon>Thermodesulfobacteriota</taxon>
        <taxon>Syntrophia</taxon>
        <taxon>Syntrophales</taxon>
        <taxon>Syntrophaceae</taxon>
        <taxon>Syntrophus</taxon>
    </lineage>
</organism>
<reference evidence="1 2" key="1">
    <citation type="submission" date="2016-10" db="EMBL/GenBank/DDBJ databases">
        <authorList>
            <person name="de Groot N.N."/>
        </authorList>
    </citation>
    <scope>NUCLEOTIDE SEQUENCE [LARGE SCALE GENOMIC DNA]</scope>
    <source>
        <strain evidence="1 2">DSM 8423</strain>
    </source>
</reference>
<dbReference type="STRING" id="43775.SAMN04489760_1285"/>
<dbReference type="AlphaFoldDB" id="A0A1H7ZX22"/>
<accession>A0A1H7ZX22</accession>
<sequence length="446" mass="51304">MRSIRFRKVFAMQALIRGVVLMMDILLFCVMPVRAEEPYTFDVAETEKKPYHFGGYVEFRPVLYVLDKDAALYQLQYYKDQRSNLMEWNGRLQLEGSYEKGIGRVYVKTNTDLSYSSFAGGNERSAFFEAYGTLKPSSAWKVEVGKKNLKWGKGYAWNPVNFFDRVKDPNEPDLSLEGNIMVTADYVRSFDGPLKTLAITPVLFPVYDHINDDFGINNRLNVAAKIYLLLYDTDLDFIYAADGSRTARYGMDFSRNLTPNFEVHGELAYIEGYQKRALNADGVVQSTTENALSGLIGIRHLTTFDLTTILEYYHNGTGFSTEDMENYFRFIRSGYQLYQTTGNDGKLSAAQKLGEGGYSRAGPMKDYLYLRLSQKEPWDILYFTPALMVMVNLNDWSHSITPELLYTGITNLELRFRAGFIRGSRNTEYGEKPNDYRFELRVGYYF</sequence>
<name>A0A1H7ZX22_9BACT</name>
<gene>
    <name evidence="1" type="ORF">SAMN04489760_1285</name>
</gene>
<keyword evidence="2" id="KW-1185">Reference proteome</keyword>
<dbReference type="OrthoDB" id="5289878at2"/>
<dbReference type="RefSeq" id="WP_139198397.1">
    <property type="nucleotide sequence ID" value="NZ_FOBS01000028.1"/>
</dbReference>
<evidence type="ECO:0000313" key="1">
    <source>
        <dbReference type="EMBL" id="SEM62861.1"/>
    </source>
</evidence>
<proteinExistence type="predicted"/>
<protein>
    <submittedName>
        <fullName evidence="1">Uncharacterized protein</fullName>
    </submittedName>
</protein>
<evidence type="ECO:0000313" key="2">
    <source>
        <dbReference type="Proteomes" id="UP000198744"/>
    </source>
</evidence>